<feature type="compositionally biased region" description="Basic and acidic residues" evidence="1">
    <location>
        <begin position="251"/>
        <end position="278"/>
    </location>
</feature>
<evidence type="ECO:0000256" key="1">
    <source>
        <dbReference type="SAM" id="MobiDB-lite"/>
    </source>
</evidence>
<dbReference type="PANTHER" id="PTHR44200:SF1">
    <property type="entry name" value="DNAJ HOMOLOG SUBFAMILY C MEMBER 7"/>
    <property type="match status" value="1"/>
</dbReference>
<accession>A0A7S2W458</accession>
<dbReference type="Gene3D" id="1.10.287.110">
    <property type="entry name" value="DnaJ domain"/>
    <property type="match status" value="1"/>
</dbReference>
<sequence length="546" mass="63300">MDQHWRCDTTKKGNWQDAYDNFSRSVDLAEKHPRITSKANLARLRYNRAKVCKVLGELCTALEDCNVALELDQSYTNALEVRAFCHMSMFDFERAANDFKVLVETGVETDKEYWGNQLEEAIQARDCSHYHILGIPKHATAARIKKAFRTESIKWHPDKHYGSKEDTHRARIHFQRINEARETLMNGNRRTIYDSEQRFKDQRKYFFDSYEFEDDESSDEEVHYDSLPWNIPGTSQPLYEQKLQYKRKKEKEKEEKEKKDREEEEEREKLEQEKRRQADAAQGDSPERQQEENPPPVTRPVSPPQETSEQDNTSPVVAAATPPDIPQDTADDEEEPACGSDSEHDTSSNDGNGEELDDESDYIERLNRRFGTFGYEENDDQEDDENDDEDQDLADAFKDYVHMTSLMEKLGLSDLYNTKRQDEYDAESGEETYEDDEEEQSDEVSDEGSEETSLERERRMALERASLRLQKAKLAATNMQAQLNAKLAGHGDSSEDQGKQSAAVEGQDQTKSIPPFEEAKDCTEAFLPQTNSKTKRNRNRRRKGKR</sequence>
<dbReference type="AlphaFoldDB" id="A0A7S2W458"/>
<feature type="compositionally biased region" description="Basic residues" evidence="1">
    <location>
        <begin position="533"/>
        <end position="546"/>
    </location>
</feature>
<dbReference type="SUPFAM" id="SSF46565">
    <property type="entry name" value="Chaperone J-domain"/>
    <property type="match status" value="1"/>
</dbReference>
<dbReference type="InterPro" id="IPR052758">
    <property type="entry name" value="SRC_co-chaperone"/>
</dbReference>
<feature type="compositionally biased region" description="Pro residues" evidence="1">
    <location>
        <begin position="293"/>
        <end position="303"/>
    </location>
</feature>
<dbReference type="PROSITE" id="PS50076">
    <property type="entry name" value="DNAJ_2"/>
    <property type="match status" value="1"/>
</dbReference>
<dbReference type="InterPro" id="IPR011990">
    <property type="entry name" value="TPR-like_helical_dom_sf"/>
</dbReference>
<gene>
    <name evidence="3" type="ORF">QSP1433_LOCUS1455</name>
</gene>
<feature type="compositionally biased region" description="Acidic residues" evidence="1">
    <location>
        <begin position="352"/>
        <end position="361"/>
    </location>
</feature>
<dbReference type="PANTHER" id="PTHR44200">
    <property type="entry name" value="DNAJ HOMOLOG SUBFAMILY C MEMBER 7"/>
    <property type="match status" value="1"/>
</dbReference>
<organism evidence="3">
    <name type="scientific">Mucochytrium quahogii</name>
    <dbReference type="NCBI Taxonomy" id="96639"/>
    <lineage>
        <taxon>Eukaryota</taxon>
        <taxon>Sar</taxon>
        <taxon>Stramenopiles</taxon>
        <taxon>Bigyra</taxon>
        <taxon>Labyrinthulomycetes</taxon>
        <taxon>Thraustochytrida</taxon>
        <taxon>Thraustochytriidae</taxon>
        <taxon>Mucochytrium</taxon>
    </lineage>
</organism>
<dbReference type="PRINTS" id="PR00625">
    <property type="entry name" value="JDOMAIN"/>
</dbReference>
<feature type="compositionally biased region" description="Acidic residues" evidence="1">
    <location>
        <begin position="376"/>
        <end position="393"/>
    </location>
</feature>
<feature type="region of interest" description="Disordered" evidence="1">
    <location>
        <begin position="483"/>
        <end position="546"/>
    </location>
</feature>
<feature type="compositionally biased region" description="Polar residues" evidence="1">
    <location>
        <begin position="305"/>
        <end position="315"/>
    </location>
</feature>
<name>A0A7S2W458_9STRA</name>
<dbReference type="SUPFAM" id="SSF48452">
    <property type="entry name" value="TPR-like"/>
    <property type="match status" value="1"/>
</dbReference>
<dbReference type="Pfam" id="PF00226">
    <property type="entry name" value="DnaJ"/>
    <property type="match status" value="1"/>
</dbReference>
<evidence type="ECO:0000259" key="2">
    <source>
        <dbReference type="PROSITE" id="PS50076"/>
    </source>
</evidence>
<feature type="region of interest" description="Disordered" evidence="1">
    <location>
        <begin position="408"/>
        <end position="459"/>
    </location>
</feature>
<dbReference type="InterPro" id="IPR036869">
    <property type="entry name" value="J_dom_sf"/>
</dbReference>
<protein>
    <recommendedName>
        <fullName evidence="2">J domain-containing protein</fullName>
    </recommendedName>
</protein>
<feature type="compositionally biased region" description="Acidic residues" evidence="1">
    <location>
        <begin position="424"/>
        <end position="452"/>
    </location>
</feature>
<dbReference type="CDD" id="cd06257">
    <property type="entry name" value="DnaJ"/>
    <property type="match status" value="1"/>
</dbReference>
<reference evidence="3" key="1">
    <citation type="submission" date="2021-01" db="EMBL/GenBank/DDBJ databases">
        <authorList>
            <person name="Corre E."/>
            <person name="Pelletier E."/>
            <person name="Niang G."/>
            <person name="Scheremetjew M."/>
            <person name="Finn R."/>
            <person name="Kale V."/>
            <person name="Holt S."/>
            <person name="Cochrane G."/>
            <person name="Meng A."/>
            <person name="Brown T."/>
            <person name="Cohen L."/>
        </authorList>
    </citation>
    <scope>NUCLEOTIDE SEQUENCE</scope>
    <source>
        <strain evidence="3">NY070348D</strain>
    </source>
</reference>
<dbReference type="InterPro" id="IPR001623">
    <property type="entry name" value="DnaJ_domain"/>
</dbReference>
<evidence type="ECO:0000313" key="3">
    <source>
        <dbReference type="EMBL" id="CAD9665705.1"/>
    </source>
</evidence>
<proteinExistence type="predicted"/>
<dbReference type="Gene3D" id="1.25.40.10">
    <property type="entry name" value="Tetratricopeptide repeat domain"/>
    <property type="match status" value="1"/>
</dbReference>
<dbReference type="EMBL" id="HBHK01002496">
    <property type="protein sequence ID" value="CAD9665705.1"/>
    <property type="molecule type" value="Transcribed_RNA"/>
</dbReference>
<feature type="domain" description="J" evidence="2">
    <location>
        <begin position="128"/>
        <end position="197"/>
    </location>
</feature>
<feature type="region of interest" description="Disordered" evidence="1">
    <location>
        <begin position="216"/>
        <end position="396"/>
    </location>
</feature>
<dbReference type="SMART" id="SM00271">
    <property type="entry name" value="DnaJ"/>
    <property type="match status" value="1"/>
</dbReference>